<proteinExistence type="inferred from homology"/>
<keyword evidence="4 7" id="KW-0472">Membrane</keyword>
<feature type="transmembrane region" description="Helical" evidence="7">
    <location>
        <begin position="259"/>
        <end position="284"/>
    </location>
</feature>
<dbReference type="PANTHER" id="PTHR33048">
    <property type="entry name" value="PTH11-LIKE INTEGRAL MEMBRANE PROTEIN (AFU_ORTHOLOGUE AFUA_5G11245)"/>
    <property type="match status" value="1"/>
</dbReference>
<feature type="domain" description="Rhodopsin" evidence="8">
    <location>
        <begin position="35"/>
        <end position="290"/>
    </location>
</feature>
<dbReference type="OrthoDB" id="5391602at2759"/>
<feature type="transmembrane region" description="Helical" evidence="7">
    <location>
        <begin position="182"/>
        <end position="204"/>
    </location>
</feature>
<dbReference type="AlphaFoldDB" id="A0A9P4Y490"/>
<dbReference type="Proteomes" id="UP000803844">
    <property type="component" value="Unassembled WGS sequence"/>
</dbReference>
<organism evidence="9 10">
    <name type="scientific">Cryphonectria parasitica (strain ATCC 38755 / EP155)</name>
    <dbReference type="NCBI Taxonomy" id="660469"/>
    <lineage>
        <taxon>Eukaryota</taxon>
        <taxon>Fungi</taxon>
        <taxon>Dikarya</taxon>
        <taxon>Ascomycota</taxon>
        <taxon>Pezizomycotina</taxon>
        <taxon>Sordariomycetes</taxon>
        <taxon>Sordariomycetidae</taxon>
        <taxon>Diaporthales</taxon>
        <taxon>Cryphonectriaceae</taxon>
        <taxon>Cryphonectria-Endothia species complex</taxon>
        <taxon>Cryphonectria</taxon>
    </lineage>
</organism>
<accession>A0A9P4Y490</accession>
<sequence>MENPYFHPDYQPYPRSVLIGTSILFIITPIVSVGLRFYSRSLVAAHLSIDDWITIPSAIICVGLAINQLIATTIGGLGTHQILVDGQLAHTHQLYVYEYTKYTFHVLGTIGLGIIKLSVLFFYRRIFAIRAFRIINNVFIVITIAWTIAITFALAFQCYPVHNFWDLFESEYTEHCVEVTALYLAVAVSDMVLDILIFLLPVPHLYSLKMPLGRKLAVCGIFLLGSIVVACGVTRVIIFDWVIEFMKVDPMAWVMDTTWYSSGVLFWHITENVVGLLGCCLPTYRPLVRKFLPKLKMSTGGGSYDISGGDNSAKLKYHQQHQHHHHHHPPRASYRRQQEDEWPLAPGADGKSAATTRVVGAGSDNYPLDSLPKDRIMVQRDFQAETSMV</sequence>
<dbReference type="GO" id="GO:0016020">
    <property type="term" value="C:membrane"/>
    <property type="evidence" value="ECO:0007669"/>
    <property type="project" value="UniProtKB-SubCell"/>
</dbReference>
<feature type="transmembrane region" description="Helical" evidence="7">
    <location>
        <begin position="102"/>
        <end position="123"/>
    </location>
</feature>
<evidence type="ECO:0000256" key="2">
    <source>
        <dbReference type="ARBA" id="ARBA00022692"/>
    </source>
</evidence>
<reference evidence="9" key="1">
    <citation type="journal article" date="2020" name="Phytopathology">
        <title>Genome sequence of the chestnut blight fungus Cryphonectria parasitica EP155: A fundamental resource for an archetypical invasive plant pathogen.</title>
        <authorList>
            <person name="Crouch J.A."/>
            <person name="Dawe A."/>
            <person name="Aerts A."/>
            <person name="Barry K."/>
            <person name="Churchill A.C.L."/>
            <person name="Grimwood J."/>
            <person name="Hillman B."/>
            <person name="Milgroom M.G."/>
            <person name="Pangilinan J."/>
            <person name="Smith M."/>
            <person name="Salamov A."/>
            <person name="Schmutz J."/>
            <person name="Yadav J."/>
            <person name="Grigoriev I.V."/>
            <person name="Nuss D."/>
        </authorList>
    </citation>
    <scope>NUCLEOTIDE SEQUENCE</scope>
    <source>
        <strain evidence="9">EP155</strain>
    </source>
</reference>
<dbReference type="Pfam" id="PF20684">
    <property type="entry name" value="Fung_rhodopsin"/>
    <property type="match status" value="1"/>
</dbReference>
<feature type="transmembrane region" description="Helical" evidence="7">
    <location>
        <begin position="59"/>
        <end position="82"/>
    </location>
</feature>
<gene>
    <name evidence="9" type="ORF">M406DRAFT_355317</name>
</gene>
<feature type="transmembrane region" description="Helical" evidence="7">
    <location>
        <begin position="216"/>
        <end position="239"/>
    </location>
</feature>
<dbReference type="InterPro" id="IPR052337">
    <property type="entry name" value="SAT4-like"/>
</dbReference>
<evidence type="ECO:0000313" key="10">
    <source>
        <dbReference type="Proteomes" id="UP000803844"/>
    </source>
</evidence>
<evidence type="ECO:0000256" key="7">
    <source>
        <dbReference type="SAM" id="Phobius"/>
    </source>
</evidence>
<keyword evidence="2 7" id="KW-0812">Transmembrane</keyword>
<name>A0A9P4Y490_CRYP1</name>
<feature type="transmembrane region" description="Helical" evidence="7">
    <location>
        <begin position="17"/>
        <end position="38"/>
    </location>
</feature>
<feature type="compositionally biased region" description="Basic residues" evidence="6">
    <location>
        <begin position="315"/>
        <end position="334"/>
    </location>
</feature>
<feature type="region of interest" description="Disordered" evidence="6">
    <location>
        <begin position="315"/>
        <end position="354"/>
    </location>
</feature>
<evidence type="ECO:0000256" key="1">
    <source>
        <dbReference type="ARBA" id="ARBA00004141"/>
    </source>
</evidence>
<evidence type="ECO:0000256" key="3">
    <source>
        <dbReference type="ARBA" id="ARBA00022989"/>
    </source>
</evidence>
<dbReference type="InterPro" id="IPR049326">
    <property type="entry name" value="Rhodopsin_dom_fungi"/>
</dbReference>
<keyword evidence="10" id="KW-1185">Reference proteome</keyword>
<evidence type="ECO:0000256" key="6">
    <source>
        <dbReference type="SAM" id="MobiDB-lite"/>
    </source>
</evidence>
<evidence type="ECO:0000313" key="9">
    <source>
        <dbReference type="EMBL" id="KAF3766659.1"/>
    </source>
</evidence>
<dbReference type="EMBL" id="MU032346">
    <property type="protein sequence ID" value="KAF3766659.1"/>
    <property type="molecule type" value="Genomic_DNA"/>
</dbReference>
<comment type="caution">
    <text evidence="9">The sequence shown here is derived from an EMBL/GenBank/DDBJ whole genome shotgun (WGS) entry which is preliminary data.</text>
</comment>
<comment type="similarity">
    <text evidence="5">Belongs to the SAT4 family.</text>
</comment>
<evidence type="ECO:0000256" key="4">
    <source>
        <dbReference type="ARBA" id="ARBA00023136"/>
    </source>
</evidence>
<protein>
    <recommendedName>
        <fullName evidence="8">Rhodopsin domain-containing protein</fullName>
    </recommendedName>
</protein>
<feature type="transmembrane region" description="Helical" evidence="7">
    <location>
        <begin position="135"/>
        <end position="162"/>
    </location>
</feature>
<comment type="subcellular location">
    <subcellularLocation>
        <location evidence="1">Membrane</location>
        <topology evidence="1">Multi-pass membrane protein</topology>
    </subcellularLocation>
</comment>
<dbReference type="RefSeq" id="XP_040777620.1">
    <property type="nucleotide sequence ID" value="XM_040923136.1"/>
</dbReference>
<evidence type="ECO:0000256" key="5">
    <source>
        <dbReference type="ARBA" id="ARBA00038359"/>
    </source>
</evidence>
<dbReference type="PANTHER" id="PTHR33048:SF134">
    <property type="entry name" value="INTEGRAL MEMBRANE PROTEIN"/>
    <property type="match status" value="1"/>
</dbReference>
<dbReference type="GeneID" id="63840265"/>
<evidence type="ECO:0000259" key="8">
    <source>
        <dbReference type="Pfam" id="PF20684"/>
    </source>
</evidence>
<keyword evidence="3 7" id="KW-1133">Transmembrane helix</keyword>